<feature type="transmembrane region" description="Helical" evidence="6">
    <location>
        <begin position="39"/>
        <end position="61"/>
    </location>
</feature>
<evidence type="ECO:0000256" key="5">
    <source>
        <dbReference type="ARBA" id="ARBA00023136"/>
    </source>
</evidence>
<keyword evidence="4 6" id="KW-1133">Transmembrane helix</keyword>
<comment type="subcellular location">
    <subcellularLocation>
        <location evidence="1">Membrane</location>
        <topology evidence="1">Multi-pass membrane protein</topology>
    </subcellularLocation>
</comment>
<reference evidence="7 8" key="1">
    <citation type="submission" date="2014-03" db="EMBL/GenBank/DDBJ databases">
        <title>The draft genome sequence of Thalassospira alkalitolerans JCM 18968.</title>
        <authorList>
            <person name="Lai Q."/>
            <person name="Shao Z."/>
        </authorList>
    </citation>
    <scope>NUCLEOTIDE SEQUENCE [LARGE SCALE GENOMIC DNA]</scope>
    <source>
        <strain evidence="7 8">JCM 18968</strain>
    </source>
</reference>
<proteinExistence type="inferred from homology"/>
<evidence type="ECO:0008006" key="9">
    <source>
        <dbReference type="Google" id="ProtNLM"/>
    </source>
</evidence>
<evidence type="ECO:0000313" key="8">
    <source>
        <dbReference type="Proteomes" id="UP000193396"/>
    </source>
</evidence>
<dbReference type="Pfam" id="PF03239">
    <property type="entry name" value="FTR1"/>
    <property type="match status" value="1"/>
</dbReference>
<dbReference type="PANTHER" id="PTHR31632">
    <property type="entry name" value="IRON TRANSPORTER FTH1"/>
    <property type="match status" value="1"/>
</dbReference>
<dbReference type="GO" id="GO:0033573">
    <property type="term" value="C:high-affinity iron permease complex"/>
    <property type="evidence" value="ECO:0007669"/>
    <property type="project" value="InterPro"/>
</dbReference>
<dbReference type="EMBL" id="JFKB01000003">
    <property type="protein sequence ID" value="OSQ49134.1"/>
    <property type="molecule type" value="Genomic_DNA"/>
</dbReference>
<feature type="transmembrane region" description="Helical" evidence="6">
    <location>
        <begin position="6"/>
        <end position="27"/>
    </location>
</feature>
<dbReference type="PANTHER" id="PTHR31632:SF2">
    <property type="entry name" value="PLASMA MEMBRANE IRON PERMEASE"/>
    <property type="match status" value="1"/>
</dbReference>
<comment type="similarity">
    <text evidence="2">Belongs to the oxidase-dependent Fe transporter (OFeT) (TC 9.A.10.1) family.</text>
</comment>
<evidence type="ECO:0000256" key="3">
    <source>
        <dbReference type="ARBA" id="ARBA00022692"/>
    </source>
</evidence>
<feature type="transmembrane region" description="Helical" evidence="6">
    <location>
        <begin position="190"/>
        <end position="211"/>
    </location>
</feature>
<dbReference type="AlphaFoldDB" id="A0A1Y2LE93"/>
<evidence type="ECO:0000313" key="7">
    <source>
        <dbReference type="EMBL" id="OSQ49134.1"/>
    </source>
</evidence>
<feature type="transmembrane region" description="Helical" evidence="6">
    <location>
        <begin position="113"/>
        <end position="131"/>
    </location>
</feature>
<dbReference type="OrthoDB" id="7260758at2"/>
<feature type="transmembrane region" description="Helical" evidence="6">
    <location>
        <begin position="73"/>
        <end position="92"/>
    </location>
</feature>
<keyword evidence="5 6" id="KW-0472">Membrane</keyword>
<sequence length="277" mass="30615">MFAQTFFIVWRESIEALLVIGILHTWLRHSSQNPRALRFLWAGVCAGIGAALILSFVLQSISNLLPPEGQDYFQMALILIAGILIVQMVFWMRQHGKTLKNQLENDLSDQLRSGRLWGIFGLALIAVMREGTETVLFLQGVFAATRGNSNTVAGGVILAILAATASYALLQLGGRFLSWKVFFRLTETMLLFLACALMVSAAGYLVSFGILPYTDPLWDSAALLDDTTRFGAVIAGMTGYRSMPDNVTLATWLVYWGAIASIFWLQGTRLNARERKA</sequence>
<evidence type="ECO:0000256" key="4">
    <source>
        <dbReference type="ARBA" id="ARBA00022989"/>
    </source>
</evidence>
<feature type="transmembrane region" description="Helical" evidence="6">
    <location>
        <begin position="151"/>
        <end position="170"/>
    </location>
</feature>
<evidence type="ECO:0000256" key="1">
    <source>
        <dbReference type="ARBA" id="ARBA00004141"/>
    </source>
</evidence>
<dbReference type="Proteomes" id="UP000193396">
    <property type="component" value="Unassembled WGS sequence"/>
</dbReference>
<comment type="caution">
    <text evidence="7">The sequence shown here is derived from an EMBL/GenBank/DDBJ whole genome shotgun (WGS) entry which is preliminary data.</text>
</comment>
<evidence type="ECO:0000256" key="2">
    <source>
        <dbReference type="ARBA" id="ARBA00008333"/>
    </source>
</evidence>
<dbReference type="GO" id="GO:0015093">
    <property type="term" value="F:ferrous iron transmembrane transporter activity"/>
    <property type="evidence" value="ECO:0007669"/>
    <property type="project" value="TreeGrafter"/>
</dbReference>
<dbReference type="STRING" id="1293890.TALK_05970"/>
<dbReference type="InterPro" id="IPR004923">
    <property type="entry name" value="FTR1/Fip1/EfeU"/>
</dbReference>
<gene>
    <name evidence="7" type="ORF">TALK_05970</name>
</gene>
<accession>A0A1Y2LE93</accession>
<keyword evidence="8" id="KW-1185">Reference proteome</keyword>
<name>A0A1Y2LE93_9PROT</name>
<dbReference type="RefSeq" id="WP_085616869.1">
    <property type="nucleotide sequence ID" value="NZ_JFKB01000003.1"/>
</dbReference>
<protein>
    <recommendedName>
        <fullName evidence="9">FTR1 family iron permease</fullName>
    </recommendedName>
</protein>
<organism evidence="7 8">
    <name type="scientific">Thalassospira alkalitolerans</name>
    <dbReference type="NCBI Taxonomy" id="1293890"/>
    <lineage>
        <taxon>Bacteria</taxon>
        <taxon>Pseudomonadati</taxon>
        <taxon>Pseudomonadota</taxon>
        <taxon>Alphaproteobacteria</taxon>
        <taxon>Rhodospirillales</taxon>
        <taxon>Thalassospiraceae</taxon>
        <taxon>Thalassospira</taxon>
    </lineage>
</organism>
<evidence type="ECO:0000256" key="6">
    <source>
        <dbReference type="SAM" id="Phobius"/>
    </source>
</evidence>
<keyword evidence="3 6" id="KW-0812">Transmembrane</keyword>
<feature type="transmembrane region" description="Helical" evidence="6">
    <location>
        <begin position="247"/>
        <end position="265"/>
    </location>
</feature>